<dbReference type="Gene3D" id="1.10.510.10">
    <property type="entry name" value="Transferase(Phosphotransferase) domain 1"/>
    <property type="match status" value="1"/>
</dbReference>
<dbReference type="InterPro" id="IPR008271">
    <property type="entry name" value="Ser/Thr_kinase_AS"/>
</dbReference>
<dbReference type="InterPro" id="IPR011009">
    <property type="entry name" value="Kinase-like_dom_sf"/>
</dbReference>
<dbReference type="CDD" id="cd14014">
    <property type="entry name" value="STKc_PknB_like"/>
    <property type="match status" value="1"/>
</dbReference>
<keyword evidence="7" id="KW-1133">Transmembrane helix</keyword>
<keyword evidence="3" id="KW-0418">Kinase</keyword>
<keyword evidence="2 5" id="KW-0547">Nucleotide-binding</keyword>
<feature type="transmembrane region" description="Helical" evidence="7">
    <location>
        <begin position="437"/>
        <end position="454"/>
    </location>
</feature>
<dbReference type="Pfam" id="PF00069">
    <property type="entry name" value="Pkinase"/>
    <property type="match status" value="1"/>
</dbReference>
<evidence type="ECO:0000256" key="7">
    <source>
        <dbReference type="SAM" id="Phobius"/>
    </source>
</evidence>
<feature type="compositionally biased region" description="Basic and acidic residues" evidence="6">
    <location>
        <begin position="359"/>
        <end position="376"/>
    </location>
</feature>
<dbReference type="SUPFAM" id="SSF56112">
    <property type="entry name" value="Protein kinase-like (PK-like)"/>
    <property type="match status" value="1"/>
</dbReference>
<keyword evidence="10" id="KW-1185">Reference proteome</keyword>
<protein>
    <recommendedName>
        <fullName evidence="8">Protein kinase domain-containing protein</fullName>
    </recommendedName>
</protein>
<keyword evidence="7" id="KW-0472">Membrane</keyword>
<name>A0ABQ4FZU2_9ACTN</name>
<feature type="compositionally biased region" description="Low complexity" evidence="6">
    <location>
        <begin position="338"/>
        <end position="347"/>
    </location>
</feature>
<evidence type="ECO:0000256" key="6">
    <source>
        <dbReference type="SAM" id="MobiDB-lite"/>
    </source>
</evidence>
<keyword evidence="4 5" id="KW-0067">ATP-binding</keyword>
<sequence>MGSPEHLGPYRLLSTLGSGGFGEVHLALDPDGRTVAVKVLHPHVASDSVAITRLAREVQTMRLVRGRHVAEVLDASLEGDRPYVVTRYVQGRPLSAVVADDGPVEGAGLVRLAIGLAEALESIHAAGVVHRDLKPANVIVADGEPYVIDFGIACALESASVTASGAVVGTPGYLAPEVLEGRDAGPESDVFAWAATVAFAASGWQPYGTGPAAAIAYRVVHREPDLTGVPSWLVPLLIRCLRTDPAARPPSGALAAQVVAAAPAAFPAASIPAASEAGDRPRRGPAAWRRRSREPGHGGPREAAVHGEGRAAYPDPPDAAAFGPGAQDGRRDVDRSWSAAPTSAGSPSAPPSASPSEAATREWRPGDRRRPPEDLRARHRRKLHRRWVIGSAVVVGLFAAAARRALPEVSLLLLVLYGIGVLIDAGFGLAARSRGRLAVDVAGGVGVVAVWALLSTLFSTATLLLAVGTVLILLLMLVFAS</sequence>
<dbReference type="PANTHER" id="PTHR43289:SF34">
    <property type="entry name" value="SERINE_THREONINE-PROTEIN KINASE YBDM-RELATED"/>
    <property type="match status" value="1"/>
</dbReference>
<dbReference type="SMART" id="SM00220">
    <property type="entry name" value="S_TKc"/>
    <property type="match status" value="1"/>
</dbReference>
<evidence type="ECO:0000256" key="5">
    <source>
        <dbReference type="PROSITE-ProRule" id="PRU10141"/>
    </source>
</evidence>
<evidence type="ECO:0000313" key="10">
    <source>
        <dbReference type="Proteomes" id="UP000603904"/>
    </source>
</evidence>
<feature type="domain" description="Protein kinase" evidence="8">
    <location>
        <begin position="10"/>
        <end position="260"/>
    </location>
</feature>
<dbReference type="PROSITE" id="PS50011">
    <property type="entry name" value="PROTEIN_KINASE_DOM"/>
    <property type="match status" value="1"/>
</dbReference>
<evidence type="ECO:0000256" key="1">
    <source>
        <dbReference type="ARBA" id="ARBA00022679"/>
    </source>
</evidence>
<evidence type="ECO:0000313" key="9">
    <source>
        <dbReference type="EMBL" id="GIH40346.1"/>
    </source>
</evidence>
<evidence type="ECO:0000256" key="3">
    <source>
        <dbReference type="ARBA" id="ARBA00022777"/>
    </source>
</evidence>
<dbReference type="Proteomes" id="UP000603904">
    <property type="component" value="Unassembled WGS sequence"/>
</dbReference>
<evidence type="ECO:0000256" key="4">
    <source>
        <dbReference type="ARBA" id="ARBA00022840"/>
    </source>
</evidence>
<evidence type="ECO:0000256" key="2">
    <source>
        <dbReference type="ARBA" id="ARBA00022741"/>
    </source>
</evidence>
<dbReference type="RefSeq" id="WP_204057765.1">
    <property type="nucleotide sequence ID" value="NZ_BAAAGP010000008.1"/>
</dbReference>
<feature type="transmembrane region" description="Helical" evidence="7">
    <location>
        <begin position="460"/>
        <end position="480"/>
    </location>
</feature>
<dbReference type="InterPro" id="IPR017441">
    <property type="entry name" value="Protein_kinase_ATP_BS"/>
</dbReference>
<dbReference type="EMBL" id="BOOC01000013">
    <property type="protein sequence ID" value="GIH40346.1"/>
    <property type="molecule type" value="Genomic_DNA"/>
</dbReference>
<dbReference type="InterPro" id="IPR000719">
    <property type="entry name" value="Prot_kinase_dom"/>
</dbReference>
<evidence type="ECO:0000259" key="8">
    <source>
        <dbReference type="PROSITE" id="PS50011"/>
    </source>
</evidence>
<dbReference type="PROSITE" id="PS00108">
    <property type="entry name" value="PROTEIN_KINASE_ST"/>
    <property type="match status" value="1"/>
</dbReference>
<dbReference type="Gene3D" id="3.30.200.20">
    <property type="entry name" value="Phosphorylase Kinase, domain 1"/>
    <property type="match status" value="1"/>
</dbReference>
<feature type="compositionally biased region" description="Basic and acidic residues" evidence="6">
    <location>
        <begin position="293"/>
        <end position="309"/>
    </location>
</feature>
<gene>
    <name evidence="9" type="ORF">Mco01_33460</name>
</gene>
<keyword evidence="1" id="KW-0808">Transferase</keyword>
<organism evidence="9 10">
    <name type="scientific">Microbispora corallina</name>
    <dbReference type="NCBI Taxonomy" id="83302"/>
    <lineage>
        <taxon>Bacteria</taxon>
        <taxon>Bacillati</taxon>
        <taxon>Actinomycetota</taxon>
        <taxon>Actinomycetes</taxon>
        <taxon>Streptosporangiales</taxon>
        <taxon>Streptosporangiaceae</taxon>
        <taxon>Microbispora</taxon>
    </lineage>
</organism>
<feature type="region of interest" description="Disordered" evidence="6">
    <location>
        <begin position="272"/>
        <end position="377"/>
    </location>
</feature>
<comment type="caution">
    <text evidence="9">The sequence shown here is derived from an EMBL/GenBank/DDBJ whole genome shotgun (WGS) entry which is preliminary data.</text>
</comment>
<feature type="transmembrane region" description="Helical" evidence="7">
    <location>
        <begin position="387"/>
        <end position="405"/>
    </location>
</feature>
<feature type="compositionally biased region" description="Low complexity" evidence="6">
    <location>
        <begin position="310"/>
        <end position="327"/>
    </location>
</feature>
<proteinExistence type="predicted"/>
<reference evidence="9 10" key="1">
    <citation type="submission" date="2021-01" db="EMBL/GenBank/DDBJ databases">
        <title>Whole genome shotgun sequence of Microbispora corallina NBRC 16416.</title>
        <authorList>
            <person name="Komaki H."/>
            <person name="Tamura T."/>
        </authorList>
    </citation>
    <scope>NUCLEOTIDE SEQUENCE [LARGE SCALE GENOMIC DNA]</scope>
    <source>
        <strain evidence="9 10">NBRC 16416</strain>
    </source>
</reference>
<dbReference type="PANTHER" id="PTHR43289">
    <property type="entry name" value="MITOGEN-ACTIVATED PROTEIN KINASE KINASE KINASE 20-RELATED"/>
    <property type="match status" value="1"/>
</dbReference>
<accession>A0ABQ4FZU2</accession>
<dbReference type="PROSITE" id="PS00107">
    <property type="entry name" value="PROTEIN_KINASE_ATP"/>
    <property type="match status" value="1"/>
</dbReference>
<feature type="transmembrane region" description="Helical" evidence="7">
    <location>
        <begin position="411"/>
        <end position="430"/>
    </location>
</feature>
<feature type="binding site" evidence="5">
    <location>
        <position position="38"/>
    </location>
    <ligand>
        <name>ATP</name>
        <dbReference type="ChEBI" id="CHEBI:30616"/>
    </ligand>
</feature>
<keyword evidence="7" id="KW-0812">Transmembrane</keyword>